<keyword evidence="5" id="KW-1185">Reference proteome</keyword>
<evidence type="ECO:0000256" key="1">
    <source>
        <dbReference type="ARBA" id="ARBA00023172"/>
    </source>
</evidence>
<evidence type="ECO:0000313" key="5">
    <source>
        <dbReference type="Proteomes" id="UP000008460"/>
    </source>
</evidence>
<name>F4H4H7_CELFA</name>
<dbReference type="InterPro" id="IPR036397">
    <property type="entry name" value="RNaseH_sf"/>
</dbReference>
<feature type="region of interest" description="Disordered" evidence="2">
    <location>
        <begin position="183"/>
        <end position="206"/>
    </location>
</feature>
<dbReference type="Pfam" id="PF00665">
    <property type="entry name" value="rve"/>
    <property type="match status" value="1"/>
</dbReference>
<dbReference type="GO" id="GO:0004803">
    <property type="term" value="F:transposase activity"/>
    <property type="evidence" value="ECO:0007669"/>
    <property type="project" value="TreeGrafter"/>
</dbReference>
<proteinExistence type="predicted"/>
<dbReference type="PANTHER" id="PTHR10948:SF23">
    <property type="entry name" value="TRANSPOSASE INSI FOR INSERTION SEQUENCE ELEMENT IS30A-RELATED"/>
    <property type="match status" value="1"/>
</dbReference>
<dbReference type="InterPro" id="IPR053392">
    <property type="entry name" value="Transposase_IS30-like"/>
</dbReference>
<protein>
    <submittedName>
        <fullName evidence="4">Integrase catalytic region</fullName>
    </submittedName>
</protein>
<dbReference type="RefSeq" id="WP_013772795.1">
    <property type="nucleotide sequence ID" value="NC_015514.1"/>
</dbReference>
<evidence type="ECO:0000313" key="4">
    <source>
        <dbReference type="EMBL" id="AEE47772.1"/>
    </source>
</evidence>
<dbReference type="Proteomes" id="UP000008460">
    <property type="component" value="Chromosome"/>
</dbReference>
<dbReference type="GO" id="GO:0032196">
    <property type="term" value="P:transposition"/>
    <property type="evidence" value="ECO:0007669"/>
    <property type="project" value="TreeGrafter"/>
</dbReference>
<dbReference type="InterPro" id="IPR051917">
    <property type="entry name" value="Transposase-Integrase"/>
</dbReference>
<evidence type="ECO:0000259" key="3">
    <source>
        <dbReference type="PROSITE" id="PS50994"/>
    </source>
</evidence>
<dbReference type="STRING" id="590998.Celf_3665"/>
<dbReference type="GO" id="GO:0006310">
    <property type="term" value="P:DNA recombination"/>
    <property type="evidence" value="ECO:0007669"/>
    <property type="project" value="UniProtKB-KW"/>
</dbReference>
<reference evidence="4 5" key="1">
    <citation type="submission" date="2011-04" db="EMBL/GenBank/DDBJ databases">
        <title>Complete sequence of Cellulomonas fimi ATCC 484.</title>
        <authorList>
            <consortium name="US DOE Joint Genome Institute"/>
            <person name="Lucas S."/>
            <person name="Han J."/>
            <person name="Lapidus A."/>
            <person name="Cheng J.-F."/>
            <person name="Goodwin L."/>
            <person name="Pitluck S."/>
            <person name="Peters L."/>
            <person name="Chertkov O."/>
            <person name="Detter J.C."/>
            <person name="Han C."/>
            <person name="Tapia R."/>
            <person name="Land M."/>
            <person name="Hauser L."/>
            <person name="Kyrpides N."/>
            <person name="Ivanova N."/>
            <person name="Ovchinnikova G."/>
            <person name="Pagani I."/>
            <person name="Mead D."/>
            <person name="Brumm P."/>
            <person name="Woyke T."/>
        </authorList>
    </citation>
    <scope>NUCLEOTIDE SEQUENCE [LARGE SCALE GENOMIC DNA]</scope>
    <source>
        <strain evidence="5">ATCC 484 / DSM 20113 / JCM 1341 / NBRC 15513 / NCIMB 8980 / NCTC 7547</strain>
    </source>
</reference>
<dbReference type="PANTHER" id="PTHR10948">
    <property type="entry name" value="TRANSPOSASE"/>
    <property type="match status" value="1"/>
</dbReference>
<dbReference type="HOGENOM" id="CLU_035706_0_0_11"/>
<dbReference type="EMBL" id="CP002666">
    <property type="protein sequence ID" value="AEE47772.1"/>
    <property type="molecule type" value="Genomic_DNA"/>
</dbReference>
<dbReference type="GO" id="GO:0005829">
    <property type="term" value="C:cytosol"/>
    <property type="evidence" value="ECO:0007669"/>
    <property type="project" value="TreeGrafter"/>
</dbReference>
<dbReference type="Pfam" id="PF13936">
    <property type="entry name" value="HTH_38"/>
    <property type="match status" value="1"/>
</dbReference>
<dbReference type="GO" id="GO:0015074">
    <property type="term" value="P:DNA integration"/>
    <property type="evidence" value="ECO:0007669"/>
    <property type="project" value="InterPro"/>
</dbReference>
<dbReference type="eggNOG" id="COG2826">
    <property type="taxonomic scope" value="Bacteria"/>
</dbReference>
<dbReference type="InterPro" id="IPR001584">
    <property type="entry name" value="Integrase_cat-core"/>
</dbReference>
<dbReference type="AlphaFoldDB" id="F4H4H7"/>
<gene>
    <name evidence="4" type="ordered locus">Celf_3665</name>
</gene>
<dbReference type="Gene3D" id="3.30.420.10">
    <property type="entry name" value="Ribonuclease H-like superfamily/Ribonuclease H"/>
    <property type="match status" value="1"/>
</dbReference>
<evidence type="ECO:0000256" key="2">
    <source>
        <dbReference type="SAM" id="MobiDB-lite"/>
    </source>
</evidence>
<accession>F4H4H7</accession>
<dbReference type="PROSITE" id="PS50994">
    <property type="entry name" value="INTEGRASE"/>
    <property type="match status" value="1"/>
</dbReference>
<feature type="domain" description="Integrase catalytic" evidence="3">
    <location>
        <begin position="213"/>
        <end position="375"/>
    </location>
</feature>
<feature type="region of interest" description="Disordered" evidence="2">
    <location>
        <begin position="386"/>
        <end position="409"/>
    </location>
</feature>
<dbReference type="InterPro" id="IPR012337">
    <property type="entry name" value="RNaseH-like_sf"/>
</dbReference>
<dbReference type="GO" id="GO:0003676">
    <property type="term" value="F:nucleic acid binding"/>
    <property type="evidence" value="ECO:0007669"/>
    <property type="project" value="InterPro"/>
</dbReference>
<dbReference type="InterPro" id="IPR025246">
    <property type="entry name" value="IS30-like_HTH"/>
</dbReference>
<sequence>MALVESVEDRVWAGWRAGESLRSIVRATGAPRETVRRVLVAHGGIRPAPRRRAPLRLSAQDREAISRGLAAGRSCREIAADLGRSASTISREVTRNGGRAAYRAVDAETAALVRGRRPQTTKLALDPELAQAVRARLELDWSPQQIAAWLARSRPDPAQRVSHETIYRTLYTAARRELGDRPHRHLRTGRPMRQPRSARRPDGRGRLRNMTSIHARPDDVATRAVAGHWEGDLVMGRRPSAVATLVERQTRYLRLVRLPEGYRSEHVREQLTSELAQIPAWMRLSLTWDRGREMAEHQELTAASGAAVYFCDPRSPWQRGTNENTNRLLRQYLGKSADLRSLTQHDLDAIAMRINDRPRRVLGWDSATDRYQRLIRDRYLADRLSEGSTSETHSAIHPPSSAEHVAASH</sequence>
<organism evidence="4 5">
    <name type="scientific">Cellulomonas fimi (strain ATCC 484 / DSM 20113 / JCM 1341 / CCUG 24087 / LMG 16345 / NBRC 15513 / NCIMB 8980 / NCTC 7547 / NRS-133)</name>
    <dbReference type="NCBI Taxonomy" id="590998"/>
    <lineage>
        <taxon>Bacteria</taxon>
        <taxon>Bacillati</taxon>
        <taxon>Actinomycetota</taxon>
        <taxon>Actinomycetes</taxon>
        <taxon>Micrococcales</taxon>
        <taxon>Cellulomonadaceae</taxon>
        <taxon>Cellulomonas</taxon>
    </lineage>
</organism>
<dbReference type="SUPFAM" id="SSF53098">
    <property type="entry name" value="Ribonuclease H-like"/>
    <property type="match status" value="1"/>
</dbReference>
<dbReference type="NCBIfam" id="NF033563">
    <property type="entry name" value="transpos_IS30"/>
    <property type="match status" value="1"/>
</dbReference>
<dbReference type="KEGG" id="cfi:Celf_3665"/>
<keyword evidence="1" id="KW-0233">DNA recombination</keyword>